<proteinExistence type="predicted"/>
<gene>
    <name evidence="1" type="ORF">GGR21_000920</name>
</gene>
<dbReference type="AlphaFoldDB" id="A0A840CIL5"/>
<sequence length="187" mass="21695">MDKEVIDIGLYTGKYKGSILDYSYTKDDGTKLVFKSYRRNSEIEVFEYPPAPAIHIVYKVFYANGSLKEKVVFLPNQLRVGKWIQCDNKGNCTVTDLETGRNIYGYNNVLEYLEQEGYYNKTDGNEWKCTFWHTPEGHTWGVRIDKNGRQYKMYTFDDKGEREVIETEAASTSKSVPIVGTFVQEEE</sequence>
<organism evidence="1 2">
    <name type="scientific">Dysgonomonas hofstadii</name>
    <dbReference type="NCBI Taxonomy" id="637886"/>
    <lineage>
        <taxon>Bacteria</taxon>
        <taxon>Pseudomonadati</taxon>
        <taxon>Bacteroidota</taxon>
        <taxon>Bacteroidia</taxon>
        <taxon>Bacteroidales</taxon>
        <taxon>Dysgonomonadaceae</taxon>
        <taxon>Dysgonomonas</taxon>
    </lineage>
</organism>
<dbReference type="RefSeq" id="WP_183305983.1">
    <property type="nucleotide sequence ID" value="NZ_JACIEP010000003.1"/>
</dbReference>
<keyword evidence="2" id="KW-1185">Reference proteome</keyword>
<accession>A0A840CIL5</accession>
<dbReference type="EMBL" id="JACIEP010000003">
    <property type="protein sequence ID" value="MBB4035031.1"/>
    <property type="molecule type" value="Genomic_DNA"/>
</dbReference>
<evidence type="ECO:0000313" key="2">
    <source>
        <dbReference type="Proteomes" id="UP000555103"/>
    </source>
</evidence>
<comment type="caution">
    <text evidence="1">The sequence shown here is derived from an EMBL/GenBank/DDBJ whole genome shotgun (WGS) entry which is preliminary data.</text>
</comment>
<dbReference type="Proteomes" id="UP000555103">
    <property type="component" value="Unassembled WGS sequence"/>
</dbReference>
<protein>
    <submittedName>
        <fullName evidence="1">Uncharacterized protein</fullName>
    </submittedName>
</protein>
<reference evidence="1 2" key="1">
    <citation type="submission" date="2020-08" db="EMBL/GenBank/DDBJ databases">
        <title>Genomic Encyclopedia of Type Strains, Phase IV (KMG-IV): sequencing the most valuable type-strain genomes for metagenomic binning, comparative biology and taxonomic classification.</title>
        <authorList>
            <person name="Goeker M."/>
        </authorList>
    </citation>
    <scope>NUCLEOTIDE SEQUENCE [LARGE SCALE GENOMIC DNA]</scope>
    <source>
        <strain evidence="1 2">DSM 104969</strain>
    </source>
</reference>
<name>A0A840CIL5_9BACT</name>
<evidence type="ECO:0000313" key="1">
    <source>
        <dbReference type="EMBL" id="MBB4035031.1"/>
    </source>
</evidence>